<comment type="subcellular location">
    <subcellularLocation>
        <location evidence="1">Cytoplasm</location>
    </subcellularLocation>
</comment>
<evidence type="ECO:0000256" key="2">
    <source>
        <dbReference type="ARBA" id="ARBA00009262"/>
    </source>
</evidence>
<feature type="region of interest" description="Disordered" evidence="12">
    <location>
        <begin position="434"/>
        <end position="462"/>
    </location>
</feature>
<dbReference type="Proteomes" id="UP001271007">
    <property type="component" value="Unassembled WGS sequence"/>
</dbReference>
<feature type="region of interest" description="Disordered" evidence="12">
    <location>
        <begin position="116"/>
        <end position="144"/>
    </location>
</feature>
<dbReference type="AlphaFoldDB" id="A0AAJ0LX61"/>
<dbReference type="PROSITE" id="PS50297">
    <property type="entry name" value="ANK_REP_REGION"/>
    <property type="match status" value="1"/>
</dbReference>
<protein>
    <recommendedName>
        <fullName evidence="13">VLRF1 domain-containing protein</fullName>
    </recommendedName>
</protein>
<dbReference type="GO" id="GO:0005737">
    <property type="term" value="C:cytoplasm"/>
    <property type="evidence" value="ECO:0007669"/>
    <property type="project" value="UniProtKB-SubCell"/>
</dbReference>
<dbReference type="InterPro" id="IPR002110">
    <property type="entry name" value="Ankyrin_rpt"/>
</dbReference>
<name>A0AAJ0LX61_9PEZI</name>
<dbReference type="InterPro" id="IPR041175">
    <property type="entry name" value="VLRF1/Vms1"/>
</dbReference>
<evidence type="ECO:0000256" key="5">
    <source>
        <dbReference type="ARBA" id="ARBA00022737"/>
    </source>
</evidence>
<comment type="caution">
    <text evidence="14">The sequence shown here is derived from an EMBL/GenBank/DDBJ whole genome shotgun (WGS) entry which is preliminary data.</text>
</comment>
<feature type="repeat" description="ANK" evidence="10">
    <location>
        <begin position="502"/>
        <end position="535"/>
    </location>
</feature>
<evidence type="ECO:0000256" key="11">
    <source>
        <dbReference type="PROSITE-ProRule" id="PRU01389"/>
    </source>
</evidence>
<dbReference type="PROSITE" id="PS50088">
    <property type="entry name" value="ANK_REPEAT"/>
    <property type="match status" value="1"/>
</dbReference>
<evidence type="ECO:0000256" key="8">
    <source>
        <dbReference type="ARBA" id="ARBA00023043"/>
    </source>
</evidence>
<feature type="region of interest" description="Disordered" evidence="12">
    <location>
        <begin position="215"/>
        <end position="244"/>
    </location>
</feature>
<comment type="similarity">
    <text evidence="2 11">Belongs to the ANKZF1/VMS1 family.</text>
</comment>
<keyword evidence="8 10" id="KW-0040">ANK repeat</keyword>
<dbReference type="SUPFAM" id="SSF48403">
    <property type="entry name" value="Ankyrin repeat"/>
    <property type="match status" value="1"/>
</dbReference>
<evidence type="ECO:0000256" key="3">
    <source>
        <dbReference type="ARBA" id="ARBA00022490"/>
    </source>
</evidence>
<keyword evidence="4 11" id="KW-0540">Nuclease</keyword>
<dbReference type="InterPro" id="IPR013087">
    <property type="entry name" value="Znf_C2H2_type"/>
</dbReference>
<keyword evidence="5" id="KW-0677">Repeat</keyword>
<accession>A0AAJ0LX61</accession>
<evidence type="ECO:0000256" key="4">
    <source>
        <dbReference type="ARBA" id="ARBA00022722"/>
    </source>
</evidence>
<evidence type="ECO:0000313" key="14">
    <source>
        <dbReference type="EMBL" id="KAK3058680.1"/>
    </source>
</evidence>
<dbReference type="Pfam" id="PF18826">
    <property type="entry name" value="bVLRF1"/>
    <property type="match status" value="1"/>
</dbReference>
<dbReference type="PROSITE" id="PS52044">
    <property type="entry name" value="VLRF1"/>
    <property type="match status" value="1"/>
</dbReference>
<dbReference type="InterPro" id="IPR047139">
    <property type="entry name" value="ANKZ1/VMS1"/>
</dbReference>
<feature type="compositionally biased region" description="Polar residues" evidence="12">
    <location>
        <begin position="46"/>
        <end position="60"/>
    </location>
</feature>
<proteinExistence type="inferred from homology"/>
<feature type="domain" description="VLRF1" evidence="13">
    <location>
        <begin position="256"/>
        <end position="413"/>
    </location>
</feature>
<dbReference type="InterPro" id="IPR036770">
    <property type="entry name" value="Ankyrin_rpt-contain_sf"/>
</dbReference>
<evidence type="ECO:0000259" key="13">
    <source>
        <dbReference type="PROSITE" id="PS52044"/>
    </source>
</evidence>
<dbReference type="GO" id="GO:0004519">
    <property type="term" value="F:endonuclease activity"/>
    <property type="evidence" value="ECO:0007669"/>
    <property type="project" value="UniProtKB-KW"/>
</dbReference>
<dbReference type="EMBL" id="JAWDJX010000001">
    <property type="protein sequence ID" value="KAK3058680.1"/>
    <property type="molecule type" value="Genomic_DNA"/>
</dbReference>
<keyword evidence="9" id="KW-0175">Coiled coil</keyword>
<feature type="compositionally biased region" description="Polar residues" evidence="12">
    <location>
        <begin position="310"/>
        <end position="319"/>
    </location>
</feature>
<evidence type="ECO:0000256" key="1">
    <source>
        <dbReference type="ARBA" id="ARBA00004496"/>
    </source>
</evidence>
<dbReference type="GO" id="GO:0016787">
    <property type="term" value="F:hydrolase activity"/>
    <property type="evidence" value="ECO:0007669"/>
    <property type="project" value="UniProtKB-KW"/>
</dbReference>
<evidence type="ECO:0000313" key="15">
    <source>
        <dbReference type="Proteomes" id="UP001271007"/>
    </source>
</evidence>
<dbReference type="Gene3D" id="1.25.40.20">
    <property type="entry name" value="Ankyrin repeat-containing domain"/>
    <property type="match status" value="1"/>
</dbReference>
<keyword evidence="7 11" id="KW-0378">Hydrolase</keyword>
<evidence type="ECO:0000256" key="10">
    <source>
        <dbReference type="PROSITE-ProRule" id="PRU00023"/>
    </source>
</evidence>
<gene>
    <name evidence="14" type="ORF">LTR09_000245</name>
</gene>
<feature type="compositionally biased region" description="Acidic residues" evidence="12">
    <location>
        <begin position="127"/>
        <end position="136"/>
    </location>
</feature>
<feature type="region of interest" description="Disordered" evidence="12">
    <location>
        <begin position="581"/>
        <end position="679"/>
    </location>
</feature>
<keyword evidence="6 11" id="KW-0255">Endonuclease</keyword>
<feature type="region of interest" description="Disordered" evidence="12">
    <location>
        <begin position="32"/>
        <end position="64"/>
    </location>
</feature>
<evidence type="ECO:0000256" key="6">
    <source>
        <dbReference type="ARBA" id="ARBA00022759"/>
    </source>
</evidence>
<dbReference type="PANTHER" id="PTHR16036:SF2">
    <property type="entry name" value="TRNA ENDONUCLEASE ANKZF1"/>
    <property type="match status" value="1"/>
</dbReference>
<keyword evidence="15" id="KW-1185">Reference proteome</keyword>
<reference evidence="14" key="1">
    <citation type="submission" date="2023-04" db="EMBL/GenBank/DDBJ databases">
        <title>Black Yeasts Isolated from many extreme environments.</title>
        <authorList>
            <person name="Coleine C."/>
            <person name="Stajich J.E."/>
            <person name="Selbmann L."/>
        </authorList>
    </citation>
    <scope>NUCLEOTIDE SEQUENCE</scope>
    <source>
        <strain evidence="14">CCFEE 5312</strain>
    </source>
</reference>
<feature type="active site" evidence="11">
    <location>
        <position position="313"/>
    </location>
</feature>
<dbReference type="PROSITE" id="PS00028">
    <property type="entry name" value="ZINC_FINGER_C2H2_1"/>
    <property type="match status" value="1"/>
</dbReference>
<feature type="region of interest" description="Disordered" evidence="12">
    <location>
        <begin position="303"/>
        <end position="328"/>
    </location>
</feature>
<feature type="compositionally biased region" description="Basic and acidic residues" evidence="12">
    <location>
        <begin position="639"/>
        <end position="672"/>
    </location>
</feature>
<sequence length="679" mass="74592">MAQPQPQDKLFQRPLYVFDLPEEILYSLQVKVQPADAPASDEPSLTPATDSSNADGETQESATTSATSCALCGLSFNGLQEQRSHVRSDLHGYNLKQKLRSRKPVNEAEFEKLVGQLDESISGSDSSDSDDSDEGEAIGAKKDTTLSALLKRQAKVTDGDAEDAPSKKRKRGAGNAPLIWFSTPKIPSNTSLGVYRAILSNEEQAQETTLVETIQRKQLSPKPPPPVQHKPKPEEQDEEDGGVPVGPQIPHGTSASGPHYFICMIGGGHFAAMLVSLTPKITKKHGVEDRAATVIAHKTFHRYTTRRKQGGSQSANDNAKGNAHSAGSSIRRYNEVALTQEVRDLLTEWKPQIDSADKLFIRASGTTSRRTLFGPYEGQVLSIKDERLRGFPFNTRRATQSELMRAFVELTRVKVSTVDEAALARQAEEEAAKAAAAQTAAQSKPTPQKCPKPSKEDEEALVHTTQLQALIRRSKAPGLISYLQSNRLSPDFRFFPADQNHHAPTPLHLAVVSASPACISALLLKANADPTVRNDEGRSAFDLSPDRATRDAFRLGRSKLGEEKWDWDSAGIPAALSEAEVSARQAREKEEAQAEEAAEKARRAAETERLRKEDAEKTGAQRDKKFGKGHVMAKPQVTAEERRAEEARGMSEEMKMKLEREKRARAAEERMKRFAQGGR</sequence>
<evidence type="ECO:0000256" key="12">
    <source>
        <dbReference type="SAM" id="MobiDB-lite"/>
    </source>
</evidence>
<feature type="compositionally biased region" description="Basic and acidic residues" evidence="12">
    <location>
        <begin position="585"/>
        <end position="626"/>
    </location>
</feature>
<keyword evidence="3 11" id="KW-0963">Cytoplasm</keyword>
<dbReference type="GO" id="GO:0036503">
    <property type="term" value="P:ERAD pathway"/>
    <property type="evidence" value="ECO:0007669"/>
    <property type="project" value="TreeGrafter"/>
</dbReference>
<evidence type="ECO:0000256" key="9">
    <source>
        <dbReference type="ARBA" id="ARBA00023054"/>
    </source>
</evidence>
<dbReference type="PANTHER" id="PTHR16036">
    <property type="entry name" value="ANKYRIN REPEAT AND ZINC FINGER DOMAIN-CONTAINING PROTEIN 1"/>
    <property type="match status" value="1"/>
</dbReference>
<organism evidence="14 15">
    <name type="scientific">Extremus antarcticus</name>
    <dbReference type="NCBI Taxonomy" id="702011"/>
    <lineage>
        <taxon>Eukaryota</taxon>
        <taxon>Fungi</taxon>
        <taxon>Dikarya</taxon>
        <taxon>Ascomycota</taxon>
        <taxon>Pezizomycotina</taxon>
        <taxon>Dothideomycetes</taxon>
        <taxon>Dothideomycetidae</taxon>
        <taxon>Mycosphaerellales</taxon>
        <taxon>Extremaceae</taxon>
        <taxon>Extremus</taxon>
    </lineage>
</organism>
<comment type="domain">
    <text evidence="11">The VLRF1 domain mediates binding to the 60S ribosomal subunit.</text>
</comment>
<evidence type="ECO:0000256" key="7">
    <source>
        <dbReference type="ARBA" id="ARBA00022801"/>
    </source>
</evidence>